<name>A0ACB8SL93_9AGAM</name>
<sequence length="187" mass="21144">MATRRQEGRISAPYRIPIVAIHHTWNDYLLYGLSYGDYTHRTHVHAHANVSDSTHVPPPRGYHAVAGYVGAWDSRTLFRSANEIATLETMTIILLSRCVCSTTHRAAATRQRNIEKAKRERVCSGIRAAHIAHHSRETQNTEGKEVVGGLSRCFQPPASACAWIRYDLLSETLWSARGQQTRRTRLQ</sequence>
<dbReference type="EMBL" id="MU277251">
    <property type="protein sequence ID" value="KAI0057149.1"/>
    <property type="molecule type" value="Genomic_DNA"/>
</dbReference>
<reference evidence="1" key="2">
    <citation type="journal article" date="2022" name="New Phytol.">
        <title>Evolutionary transition to the ectomycorrhizal habit in the genomes of a hyperdiverse lineage of mushroom-forming fungi.</title>
        <authorList>
            <person name="Looney B."/>
            <person name="Miyauchi S."/>
            <person name="Morin E."/>
            <person name="Drula E."/>
            <person name="Courty P.E."/>
            <person name="Kohler A."/>
            <person name="Kuo A."/>
            <person name="LaButti K."/>
            <person name="Pangilinan J."/>
            <person name="Lipzen A."/>
            <person name="Riley R."/>
            <person name="Andreopoulos W."/>
            <person name="He G."/>
            <person name="Johnson J."/>
            <person name="Nolan M."/>
            <person name="Tritt A."/>
            <person name="Barry K.W."/>
            <person name="Grigoriev I.V."/>
            <person name="Nagy L.G."/>
            <person name="Hibbett D."/>
            <person name="Henrissat B."/>
            <person name="Matheny P.B."/>
            <person name="Labbe J."/>
            <person name="Martin F.M."/>
        </authorList>
    </citation>
    <scope>NUCLEOTIDE SEQUENCE</scope>
    <source>
        <strain evidence="1">HHB10654</strain>
    </source>
</reference>
<gene>
    <name evidence="1" type="ORF">BV25DRAFT_1841840</name>
</gene>
<accession>A0ACB8SL93</accession>
<dbReference type="Proteomes" id="UP000814140">
    <property type="component" value="Unassembled WGS sequence"/>
</dbReference>
<evidence type="ECO:0000313" key="2">
    <source>
        <dbReference type="Proteomes" id="UP000814140"/>
    </source>
</evidence>
<protein>
    <submittedName>
        <fullName evidence="1">Uncharacterized protein</fullName>
    </submittedName>
</protein>
<reference evidence="1" key="1">
    <citation type="submission" date="2021-03" db="EMBL/GenBank/DDBJ databases">
        <authorList>
            <consortium name="DOE Joint Genome Institute"/>
            <person name="Ahrendt S."/>
            <person name="Looney B.P."/>
            <person name="Miyauchi S."/>
            <person name="Morin E."/>
            <person name="Drula E."/>
            <person name="Courty P.E."/>
            <person name="Chicoki N."/>
            <person name="Fauchery L."/>
            <person name="Kohler A."/>
            <person name="Kuo A."/>
            <person name="Labutti K."/>
            <person name="Pangilinan J."/>
            <person name="Lipzen A."/>
            <person name="Riley R."/>
            <person name="Andreopoulos W."/>
            <person name="He G."/>
            <person name="Johnson J."/>
            <person name="Barry K.W."/>
            <person name="Grigoriev I.V."/>
            <person name="Nagy L."/>
            <person name="Hibbett D."/>
            <person name="Henrissat B."/>
            <person name="Matheny P.B."/>
            <person name="Labbe J."/>
            <person name="Martin F."/>
        </authorList>
    </citation>
    <scope>NUCLEOTIDE SEQUENCE</scope>
    <source>
        <strain evidence="1">HHB10654</strain>
    </source>
</reference>
<proteinExistence type="predicted"/>
<organism evidence="1 2">
    <name type="scientific">Artomyces pyxidatus</name>
    <dbReference type="NCBI Taxonomy" id="48021"/>
    <lineage>
        <taxon>Eukaryota</taxon>
        <taxon>Fungi</taxon>
        <taxon>Dikarya</taxon>
        <taxon>Basidiomycota</taxon>
        <taxon>Agaricomycotina</taxon>
        <taxon>Agaricomycetes</taxon>
        <taxon>Russulales</taxon>
        <taxon>Auriscalpiaceae</taxon>
        <taxon>Artomyces</taxon>
    </lineage>
</organism>
<evidence type="ECO:0000313" key="1">
    <source>
        <dbReference type="EMBL" id="KAI0057149.1"/>
    </source>
</evidence>
<comment type="caution">
    <text evidence="1">The sequence shown here is derived from an EMBL/GenBank/DDBJ whole genome shotgun (WGS) entry which is preliminary data.</text>
</comment>
<keyword evidence="2" id="KW-1185">Reference proteome</keyword>